<dbReference type="EMBL" id="JQFZ01000090">
    <property type="protein sequence ID" value="KGO59714.1"/>
    <property type="molecule type" value="Genomic_DNA"/>
</dbReference>
<keyword evidence="2" id="KW-1185">Reference proteome</keyword>
<name>A0A0A2IJP8_PENEN</name>
<evidence type="ECO:0000313" key="1">
    <source>
        <dbReference type="EMBL" id="KGO59714.1"/>
    </source>
</evidence>
<dbReference type="VEuPathDB" id="FungiDB:PEXP_030660"/>
<comment type="caution">
    <text evidence="1">The sequence shown here is derived from an EMBL/GenBank/DDBJ whole genome shotgun (WGS) entry which is preliminary data.</text>
</comment>
<dbReference type="Proteomes" id="UP000030143">
    <property type="component" value="Unassembled WGS sequence"/>
</dbReference>
<proteinExistence type="predicted"/>
<reference evidence="1 2" key="1">
    <citation type="journal article" date="2015" name="Mol. Plant Microbe Interact.">
        <title>Genome, transcriptome, and functional analyses of Penicillium expansum provide new insights into secondary metabolism and pathogenicity.</title>
        <authorList>
            <person name="Ballester A.R."/>
            <person name="Marcet-Houben M."/>
            <person name="Levin E."/>
            <person name="Sela N."/>
            <person name="Selma-Lazaro C."/>
            <person name="Carmona L."/>
            <person name="Wisniewski M."/>
            <person name="Droby S."/>
            <person name="Gonzalez-Candelas L."/>
            <person name="Gabaldon T."/>
        </authorList>
    </citation>
    <scope>NUCLEOTIDE SEQUENCE [LARGE SCALE GENOMIC DNA]</scope>
    <source>
        <strain evidence="1 2">MD-8</strain>
    </source>
</reference>
<sequence length="61" mass="7164">MEPLTTSEYYVITTCHVCHVDTHTHVAHHVHSVTNMYSSHRRHTIWASPLWLFILHLCCPL</sequence>
<organism evidence="1 2">
    <name type="scientific">Penicillium expansum</name>
    <name type="common">Blue mold rot fungus</name>
    <dbReference type="NCBI Taxonomy" id="27334"/>
    <lineage>
        <taxon>Eukaryota</taxon>
        <taxon>Fungi</taxon>
        <taxon>Dikarya</taxon>
        <taxon>Ascomycota</taxon>
        <taxon>Pezizomycotina</taxon>
        <taxon>Eurotiomycetes</taxon>
        <taxon>Eurotiomycetidae</taxon>
        <taxon>Eurotiales</taxon>
        <taxon>Aspergillaceae</taxon>
        <taxon>Penicillium</taxon>
    </lineage>
</organism>
<dbReference type="AlphaFoldDB" id="A0A0A2IJP8"/>
<dbReference type="RefSeq" id="XP_016600827.1">
    <property type="nucleotide sequence ID" value="XM_016742829.1"/>
</dbReference>
<protein>
    <submittedName>
        <fullName evidence="1">Uncharacterized protein</fullName>
    </submittedName>
</protein>
<dbReference type="STRING" id="27334.A0A0A2IJP8"/>
<evidence type="ECO:0000313" key="2">
    <source>
        <dbReference type="Proteomes" id="UP000030143"/>
    </source>
</evidence>
<gene>
    <name evidence="1" type="ORF">PEX2_055550</name>
</gene>
<dbReference type="HOGENOM" id="CLU_2923357_0_0_1"/>
<accession>A0A0A2IJP8</accession>
<dbReference type="GeneID" id="27678248"/>